<keyword evidence="2" id="KW-1185">Reference proteome</keyword>
<dbReference type="EMBL" id="FOJT01000004">
    <property type="protein sequence ID" value="SFB09663.1"/>
    <property type="molecule type" value="Genomic_DNA"/>
</dbReference>
<dbReference type="RefSeq" id="WP_167357322.1">
    <property type="nucleotide sequence ID" value="NZ_FOJT01000004.1"/>
</dbReference>
<proteinExistence type="predicted"/>
<sequence length="174" mass="19486">MNYKIILFFLLSNLCAFSQKFDSRYVQFELSTPFKSNTHYGEINSDGSKNEYQFIPDGLSAKMGYGIHYEETISLGLHSGIDWKINEKLVIVPLFINSRLNLEIGEGAIALQFGWGKASAIGKGDVFGTYKRFNLGYQNDDDLTVFADLSLYNFTVNGEKGFGTISLGVSKIIF</sequence>
<organism evidence="1 2">
    <name type="scientific">Flavobacterium swingsii</name>
    <dbReference type="NCBI Taxonomy" id="498292"/>
    <lineage>
        <taxon>Bacteria</taxon>
        <taxon>Pseudomonadati</taxon>
        <taxon>Bacteroidota</taxon>
        <taxon>Flavobacteriia</taxon>
        <taxon>Flavobacteriales</taxon>
        <taxon>Flavobacteriaceae</taxon>
        <taxon>Flavobacterium</taxon>
    </lineage>
</organism>
<evidence type="ECO:0000313" key="1">
    <source>
        <dbReference type="EMBL" id="SFB09663.1"/>
    </source>
</evidence>
<gene>
    <name evidence="1" type="ORF">SAMN05660845_1577</name>
</gene>
<dbReference type="STRING" id="498292.SAMN05660845_1577"/>
<protein>
    <recommendedName>
        <fullName evidence="3">Outer membrane protein beta-barrel domain-containing protein</fullName>
    </recommendedName>
</protein>
<evidence type="ECO:0008006" key="3">
    <source>
        <dbReference type="Google" id="ProtNLM"/>
    </source>
</evidence>
<dbReference type="Proteomes" id="UP000199604">
    <property type="component" value="Unassembled WGS sequence"/>
</dbReference>
<evidence type="ECO:0000313" key="2">
    <source>
        <dbReference type="Proteomes" id="UP000199604"/>
    </source>
</evidence>
<reference evidence="2" key="1">
    <citation type="submission" date="2016-10" db="EMBL/GenBank/DDBJ databases">
        <authorList>
            <person name="Varghese N."/>
            <person name="Submissions S."/>
        </authorList>
    </citation>
    <scope>NUCLEOTIDE SEQUENCE [LARGE SCALE GENOMIC DNA]</scope>
    <source>
        <strain evidence="2">DSM 21789</strain>
    </source>
</reference>
<dbReference type="AlphaFoldDB" id="A0A1I0YBT9"/>
<accession>A0A1I0YBT9</accession>
<name>A0A1I0YBT9_9FLAO</name>